<protein>
    <submittedName>
        <fullName evidence="6">Uncharacterized protein</fullName>
    </submittedName>
</protein>
<dbReference type="HOGENOM" id="CLU_303288_0_0_1"/>
<proteinExistence type="predicted"/>
<dbReference type="InterPro" id="IPR011989">
    <property type="entry name" value="ARM-like"/>
</dbReference>
<dbReference type="InterPro" id="IPR016024">
    <property type="entry name" value="ARM-type_fold"/>
</dbReference>
<gene>
    <name evidence="6" type="ORF">MELLADRAFT_79206</name>
</gene>
<dbReference type="Gene3D" id="1.25.10.10">
    <property type="entry name" value="Leucine-rich Repeat Variant"/>
    <property type="match status" value="1"/>
</dbReference>
<dbReference type="SUPFAM" id="SSF48371">
    <property type="entry name" value="ARM repeat"/>
    <property type="match status" value="2"/>
</dbReference>
<dbReference type="STRING" id="747676.F4S4C0"/>
<dbReference type="GO" id="GO:0043161">
    <property type="term" value="P:proteasome-mediated ubiquitin-dependent protein catabolic process"/>
    <property type="evidence" value="ECO:0007669"/>
    <property type="project" value="TreeGrafter"/>
</dbReference>
<comment type="subcellular location">
    <subcellularLocation>
        <location evidence="2">Cytoplasm</location>
    </subcellularLocation>
    <subcellularLocation>
        <location evidence="1">Nucleus</location>
    </subcellularLocation>
</comment>
<keyword evidence="3" id="KW-0963">Cytoplasm</keyword>
<organism evidence="7">
    <name type="scientific">Melampsora larici-populina (strain 98AG31 / pathotype 3-4-7)</name>
    <name type="common">Poplar leaf rust fungus</name>
    <dbReference type="NCBI Taxonomy" id="747676"/>
    <lineage>
        <taxon>Eukaryota</taxon>
        <taxon>Fungi</taxon>
        <taxon>Dikarya</taxon>
        <taxon>Basidiomycota</taxon>
        <taxon>Pucciniomycotina</taxon>
        <taxon>Pucciniomycetes</taxon>
        <taxon>Pucciniales</taxon>
        <taxon>Melampsoraceae</taxon>
        <taxon>Melampsora</taxon>
    </lineage>
</organism>
<reference evidence="7" key="1">
    <citation type="journal article" date="2011" name="Proc. Natl. Acad. Sci. U.S.A.">
        <title>Obligate biotrophy features unraveled by the genomic analysis of rust fungi.</title>
        <authorList>
            <person name="Duplessis S."/>
            <person name="Cuomo C.A."/>
            <person name="Lin Y.-C."/>
            <person name="Aerts A."/>
            <person name="Tisserant E."/>
            <person name="Veneault-Fourrey C."/>
            <person name="Joly D.L."/>
            <person name="Hacquard S."/>
            <person name="Amselem J."/>
            <person name="Cantarel B.L."/>
            <person name="Chiu R."/>
            <person name="Coutinho P.M."/>
            <person name="Feau N."/>
            <person name="Field M."/>
            <person name="Frey P."/>
            <person name="Gelhaye E."/>
            <person name="Goldberg J."/>
            <person name="Grabherr M.G."/>
            <person name="Kodira C.D."/>
            <person name="Kohler A."/>
            <person name="Kuees U."/>
            <person name="Lindquist E.A."/>
            <person name="Lucas S.M."/>
            <person name="Mago R."/>
            <person name="Mauceli E."/>
            <person name="Morin E."/>
            <person name="Murat C."/>
            <person name="Pangilinan J.L."/>
            <person name="Park R."/>
            <person name="Pearson M."/>
            <person name="Quesneville H."/>
            <person name="Rouhier N."/>
            <person name="Sakthikumar S."/>
            <person name="Salamov A.A."/>
            <person name="Schmutz J."/>
            <person name="Selles B."/>
            <person name="Shapiro H."/>
            <person name="Tanguay P."/>
            <person name="Tuskan G.A."/>
            <person name="Henrissat B."/>
            <person name="Van de Peer Y."/>
            <person name="Rouze P."/>
            <person name="Ellis J.G."/>
            <person name="Dodds P.N."/>
            <person name="Schein J.E."/>
            <person name="Zhong S."/>
            <person name="Hamelin R.C."/>
            <person name="Grigoriev I.V."/>
            <person name="Szabo L.J."/>
            <person name="Martin F."/>
        </authorList>
    </citation>
    <scope>NUCLEOTIDE SEQUENCE [LARGE SCALE GENOMIC DNA]</scope>
    <source>
        <strain evidence="7">98AG31 / pathotype 3-4-7</strain>
    </source>
</reference>
<evidence type="ECO:0000256" key="2">
    <source>
        <dbReference type="ARBA" id="ARBA00004496"/>
    </source>
</evidence>
<dbReference type="eggNOG" id="KOG1293">
    <property type="taxonomic scope" value="Eukaryota"/>
</dbReference>
<evidence type="ECO:0000256" key="3">
    <source>
        <dbReference type="ARBA" id="ARBA00022490"/>
    </source>
</evidence>
<dbReference type="InterPro" id="IPR038739">
    <property type="entry name" value="ARMC8/Vid28"/>
</dbReference>
<dbReference type="GO" id="GO:0005737">
    <property type="term" value="C:cytoplasm"/>
    <property type="evidence" value="ECO:0007669"/>
    <property type="project" value="UniProtKB-SubCell"/>
</dbReference>
<dbReference type="GO" id="GO:0005634">
    <property type="term" value="C:nucleus"/>
    <property type="evidence" value="ECO:0007669"/>
    <property type="project" value="UniProtKB-SubCell"/>
</dbReference>
<dbReference type="GO" id="GO:0034657">
    <property type="term" value="C:GID complex"/>
    <property type="evidence" value="ECO:0007669"/>
    <property type="project" value="TreeGrafter"/>
</dbReference>
<dbReference type="SMART" id="SM00185">
    <property type="entry name" value="ARM"/>
    <property type="match status" value="4"/>
</dbReference>
<keyword evidence="4" id="KW-0677">Repeat</keyword>
<evidence type="ECO:0000313" key="7">
    <source>
        <dbReference type="Proteomes" id="UP000001072"/>
    </source>
</evidence>
<dbReference type="InterPro" id="IPR000357">
    <property type="entry name" value="HEAT"/>
</dbReference>
<dbReference type="InterPro" id="IPR000225">
    <property type="entry name" value="Armadillo"/>
</dbReference>
<evidence type="ECO:0000256" key="1">
    <source>
        <dbReference type="ARBA" id="ARBA00004123"/>
    </source>
</evidence>
<dbReference type="KEGG" id="mlr:MELLADRAFT_79206"/>
<evidence type="ECO:0000313" key="6">
    <source>
        <dbReference type="EMBL" id="EGG00497.1"/>
    </source>
</evidence>
<dbReference type="Pfam" id="PF02985">
    <property type="entry name" value="HEAT"/>
    <property type="match status" value="1"/>
</dbReference>
<name>F4S4C0_MELLP</name>
<dbReference type="Proteomes" id="UP000001072">
    <property type="component" value="Unassembled WGS sequence"/>
</dbReference>
<sequence length="939" mass="104047">MVMLPPPTSLTCSGNDSYKELWRSLKTHFDRIPSDADGDNLLDIHPADFDPEVVLKLLVSIKNSLVGSRIRKVITMNDSHIVSVIPVLACILELTGQQLTIMKLKIEAAAIVGLLCLPEDQTVLGLLRARLPGAIIHALTSLLSKSSIETMIFHPTPTTQTDHHFLKTLLRTLSSLYGVIQDVSSSRKWGYMTKSPERVHQPQPGPIVHSLSQAASASSPICETDRFNLKGKARAVEDTADAMFIDPLTSQPLDIGETDELNRDFWLISKRNEMKESCEHAKVQLLKFLAQDDLIISLILTISPAFNQPNTPDPTARISLCATADLVVPCLQLIWLLCKDTRRQVRFVRQLMKAQDPIKNEESRLQALVGCLKAWLASNHDGAVESSIRVIGALLSINDPPHWPEDHDLSEYLDTMIWGKSDTEDVDDFHPWGIGWILLTCRAKDASPTLRAALATRYVTMIDSEAQGNLRLSPPRSLDCHYEIYANSSVCLVKNFPDIRLRILKLQIHNAINLIDNPTHSVTVRAEAAYALAHAVTVSEALQVQATEAGVIPVLKKLLDKASEPPVPYPTPAISAQNAMLRESAYLALASLMSTLDQPRQEVIDLNLLPSIVKSLGDDSVLVRASACQCCRALSRAISVLRTKLADEGAGPRLFDMAFGEEGSNENVESNDDDEDEDAVEIQLKTVAMGALCNLVLDFSPMKQEVLNRNGIEKFVKSLKSTKHQSLRVSALWGLKNMTFSSSTELKMKVIGSLGWDVIHKLLEDKNPSIQENIISLLRNVVCGDVADIDIVFRHLTSHDQLMTLLEDRLSTSSTNLNTMSSSTMSESIILQTIYTISNIATGSEPHKLFILGRHRTMNSIYELMSHKNSDIKIGAIWCVNNLSHWDEGTDSQNISTVMMKFNSLGIINKLNELSKEEKLDVSGQAKCALTQIRKRRQS</sequence>
<dbReference type="PANTHER" id="PTHR15651">
    <property type="entry name" value="ARMADILLO REPEAT-CONTAINING PROTEIN 8"/>
    <property type="match status" value="1"/>
</dbReference>
<keyword evidence="7" id="KW-1185">Reference proteome</keyword>
<evidence type="ECO:0000256" key="4">
    <source>
        <dbReference type="ARBA" id="ARBA00022737"/>
    </source>
</evidence>
<dbReference type="GeneID" id="18933231"/>
<dbReference type="EMBL" id="GL883146">
    <property type="protein sequence ID" value="EGG00497.1"/>
    <property type="molecule type" value="Genomic_DNA"/>
</dbReference>
<dbReference type="PANTHER" id="PTHR15651:SF7">
    <property type="entry name" value="ARMADILLO REPEAT-CONTAINING PROTEIN 8"/>
    <property type="match status" value="1"/>
</dbReference>
<keyword evidence="5" id="KW-0539">Nucleus</keyword>
<dbReference type="RefSeq" id="XP_007416144.1">
    <property type="nucleotide sequence ID" value="XM_007416082.1"/>
</dbReference>
<evidence type="ECO:0000256" key="5">
    <source>
        <dbReference type="ARBA" id="ARBA00023242"/>
    </source>
</evidence>
<dbReference type="InParanoid" id="F4S4C0"/>
<dbReference type="VEuPathDB" id="FungiDB:MELLADRAFT_79206"/>
<accession>F4S4C0</accession>
<dbReference type="AlphaFoldDB" id="F4S4C0"/>
<dbReference type="OrthoDB" id="5559898at2759"/>